<dbReference type="Gene3D" id="3.40.1440.10">
    <property type="entry name" value="GIY-YIG endonuclease"/>
    <property type="match status" value="1"/>
</dbReference>
<protein>
    <submittedName>
        <fullName evidence="4">GIY-YIG nuclease family protein</fullName>
    </submittedName>
</protein>
<proteinExistence type="inferred from homology"/>
<evidence type="ECO:0000313" key="5">
    <source>
        <dbReference type="Proteomes" id="UP000823910"/>
    </source>
</evidence>
<comment type="caution">
    <text evidence="4">The sequence shown here is derived from an EMBL/GenBank/DDBJ whole genome shotgun (WGS) entry which is preliminary data.</text>
</comment>
<organism evidence="4 5">
    <name type="scientific">Candidatus Enterocloster excrementipullorum</name>
    <dbReference type="NCBI Taxonomy" id="2838559"/>
    <lineage>
        <taxon>Bacteria</taxon>
        <taxon>Bacillati</taxon>
        <taxon>Bacillota</taxon>
        <taxon>Clostridia</taxon>
        <taxon>Lachnospirales</taxon>
        <taxon>Lachnospiraceae</taxon>
        <taxon>Enterocloster</taxon>
    </lineage>
</organism>
<dbReference type="InterPro" id="IPR050190">
    <property type="entry name" value="UPF0213_domain"/>
</dbReference>
<dbReference type="InterPro" id="IPR000305">
    <property type="entry name" value="GIY-YIG_endonuc"/>
</dbReference>
<reference evidence="4" key="2">
    <citation type="submission" date="2021-04" db="EMBL/GenBank/DDBJ databases">
        <authorList>
            <person name="Gilroy R."/>
        </authorList>
    </citation>
    <scope>NUCLEOTIDE SEQUENCE</scope>
    <source>
        <strain evidence="4">CHK180-15479</strain>
    </source>
</reference>
<evidence type="ECO:0000256" key="2">
    <source>
        <dbReference type="SAM" id="MobiDB-lite"/>
    </source>
</evidence>
<accession>A0A9D2N0Y0</accession>
<dbReference type="AlphaFoldDB" id="A0A9D2N0Y0"/>
<dbReference type="CDD" id="cd10456">
    <property type="entry name" value="GIY-YIG_UPF0213"/>
    <property type="match status" value="1"/>
</dbReference>
<dbReference type="SUPFAM" id="SSF82771">
    <property type="entry name" value="GIY-YIG endonuclease"/>
    <property type="match status" value="1"/>
</dbReference>
<dbReference type="EMBL" id="DWWT01000034">
    <property type="protein sequence ID" value="HJC06061.1"/>
    <property type="molecule type" value="Genomic_DNA"/>
</dbReference>
<feature type="region of interest" description="Disordered" evidence="2">
    <location>
        <begin position="80"/>
        <end position="116"/>
    </location>
</feature>
<reference evidence="4" key="1">
    <citation type="journal article" date="2021" name="PeerJ">
        <title>Extensive microbial diversity within the chicken gut microbiome revealed by metagenomics and culture.</title>
        <authorList>
            <person name="Gilroy R."/>
            <person name="Ravi A."/>
            <person name="Getino M."/>
            <person name="Pursley I."/>
            <person name="Horton D.L."/>
            <person name="Alikhan N.F."/>
            <person name="Baker D."/>
            <person name="Gharbi K."/>
            <person name="Hall N."/>
            <person name="Watson M."/>
            <person name="Adriaenssens E.M."/>
            <person name="Foster-Nyarko E."/>
            <person name="Jarju S."/>
            <person name="Secka A."/>
            <person name="Antonio M."/>
            <person name="Oren A."/>
            <person name="Chaudhuri R.R."/>
            <person name="La Ragione R."/>
            <person name="Hildebrand F."/>
            <person name="Pallen M.J."/>
        </authorList>
    </citation>
    <scope>NUCLEOTIDE SEQUENCE</scope>
    <source>
        <strain evidence="4">CHK180-15479</strain>
    </source>
</reference>
<dbReference type="InterPro" id="IPR035901">
    <property type="entry name" value="GIY-YIG_endonuc_sf"/>
</dbReference>
<sequence>MKEEEGKKNYTYILTCADGTYYCGWTNDLDKRLAAHNQGKGAKYTKPRRPVILSYWEAFDTKEEAMRREWAIKRLSRKEKERLMDHAPQNVCENRPGQSVMPQNGTSSHNGRDCRP</sequence>
<dbReference type="Pfam" id="PF01541">
    <property type="entry name" value="GIY-YIG"/>
    <property type="match status" value="1"/>
</dbReference>
<gene>
    <name evidence="4" type="ORF">H9704_07890</name>
</gene>
<evidence type="ECO:0000259" key="3">
    <source>
        <dbReference type="PROSITE" id="PS50164"/>
    </source>
</evidence>
<dbReference type="PANTHER" id="PTHR34477">
    <property type="entry name" value="UPF0213 PROTEIN YHBQ"/>
    <property type="match status" value="1"/>
</dbReference>
<evidence type="ECO:0000313" key="4">
    <source>
        <dbReference type="EMBL" id="HJC06061.1"/>
    </source>
</evidence>
<dbReference type="Proteomes" id="UP000823910">
    <property type="component" value="Unassembled WGS sequence"/>
</dbReference>
<comment type="similarity">
    <text evidence="1">Belongs to the UPF0213 family.</text>
</comment>
<dbReference type="PROSITE" id="PS50164">
    <property type="entry name" value="GIY_YIG"/>
    <property type="match status" value="1"/>
</dbReference>
<evidence type="ECO:0000256" key="1">
    <source>
        <dbReference type="ARBA" id="ARBA00007435"/>
    </source>
</evidence>
<dbReference type="PANTHER" id="PTHR34477:SF1">
    <property type="entry name" value="UPF0213 PROTEIN YHBQ"/>
    <property type="match status" value="1"/>
</dbReference>
<feature type="domain" description="GIY-YIG" evidence="3">
    <location>
        <begin position="7"/>
        <end position="82"/>
    </location>
</feature>
<name>A0A9D2N0Y0_9FIRM</name>
<feature type="compositionally biased region" description="Polar residues" evidence="2">
    <location>
        <begin position="96"/>
        <end position="109"/>
    </location>
</feature>